<organism evidence="1 2">
    <name type="scientific">Cloeon dipterum</name>
    <dbReference type="NCBI Taxonomy" id="197152"/>
    <lineage>
        <taxon>Eukaryota</taxon>
        <taxon>Metazoa</taxon>
        <taxon>Ecdysozoa</taxon>
        <taxon>Arthropoda</taxon>
        <taxon>Hexapoda</taxon>
        <taxon>Insecta</taxon>
        <taxon>Pterygota</taxon>
        <taxon>Palaeoptera</taxon>
        <taxon>Ephemeroptera</taxon>
        <taxon>Pisciforma</taxon>
        <taxon>Baetidae</taxon>
        <taxon>Cloeon</taxon>
    </lineage>
</organism>
<evidence type="ECO:0000313" key="2">
    <source>
        <dbReference type="Proteomes" id="UP000494165"/>
    </source>
</evidence>
<accession>A0A8S1EA27</accession>
<evidence type="ECO:0000313" key="1">
    <source>
        <dbReference type="EMBL" id="CAB3389094.1"/>
    </source>
</evidence>
<gene>
    <name evidence="1" type="ORF">CLODIP_2_CD06009</name>
</gene>
<name>A0A8S1EA27_9INSE</name>
<protein>
    <submittedName>
        <fullName evidence="1">Uncharacterized protein</fullName>
    </submittedName>
</protein>
<reference evidence="1 2" key="1">
    <citation type="submission" date="2020-04" db="EMBL/GenBank/DDBJ databases">
        <authorList>
            <person name="Alioto T."/>
            <person name="Alioto T."/>
            <person name="Gomez Garrido J."/>
        </authorList>
    </citation>
    <scope>NUCLEOTIDE SEQUENCE [LARGE SCALE GENOMIC DNA]</scope>
</reference>
<proteinExistence type="predicted"/>
<comment type="caution">
    <text evidence="1">The sequence shown here is derived from an EMBL/GenBank/DDBJ whole genome shotgun (WGS) entry which is preliminary data.</text>
</comment>
<feature type="non-terminal residue" evidence="1">
    <location>
        <position position="92"/>
    </location>
</feature>
<dbReference type="EMBL" id="CADEPI010001182">
    <property type="protein sequence ID" value="CAB3389094.1"/>
    <property type="molecule type" value="Genomic_DNA"/>
</dbReference>
<dbReference type="Proteomes" id="UP000494165">
    <property type="component" value="Unassembled WGS sequence"/>
</dbReference>
<keyword evidence="2" id="KW-1185">Reference proteome</keyword>
<dbReference type="AlphaFoldDB" id="A0A8S1EA27"/>
<sequence length="92" mass="10534">SESGWRTPICTRKPNPARLLGILKLNNFVKKTTPAETQEEESIQNILTQLSPKQKEVVLQKLLKTRCDGKSKTMEEFDSLKQTVMDLMNTRT</sequence>